<dbReference type="Proteomes" id="UP000587760">
    <property type="component" value="Unassembled WGS sequence"/>
</dbReference>
<protein>
    <submittedName>
        <fullName evidence="2">Putative membrane protein</fullName>
    </submittedName>
</protein>
<keyword evidence="1" id="KW-0472">Membrane</keyword>
<dbReference type="Pfam" id="PF09946">
    <property type="entry name" value="DUF2178"/>
    <property type="match status" value="1"/>
</dbReference>
<dbReference type="EMBL" id="JACHGJ010000002">
    <property type="protein sequence ID" value="MBB6479896.1"/>
    <property type="molecule type" value="Genomic_DNA"/>
</dbReference>
<accession>A0A841R7U4</accession>
<comment type="caution">
    <text evidence="2">The sequence shown here is derived from an EMBL/GenBank/DDBJ whole genome shotgun (WGS) entry which is preliminary data.</text>
</comment>
<dbReference type="InterPro" id="IPR019235">
    <property type="entry name" value="DUF2178_TM"/>
</dbReference>
<evidence type="ECO:0000313" key="2">
    <source>
        <dbReference type="EMBL" id="MBB6479896.1"/>
    </source>
</evidence>
<evidence type="ECO:0000313" key="3">
    <source>
        <dbReference type="Proteomes" id="UP000587760"/>
    </source>
</evidence>
<keyword evidence="3" id="KW-1185">Reference proteome</keyword>
<feature type="transmembrane region" description="Helical" evidence="1">
    <location>
        <begin position="33"/>
        <end position="54"/>
    </location>
</feature>
<proteinExistence type="predicted"/>
<gene>
    <name evidence="2" type="ORF">HNR50_001554</name>
</gene>
<feature type="transmembrane region" description="Helical" evidence="1">
    <location>
        <begin position="107"/>
        <end position="126"/>
    </location>
</feature>
<sequence length="134" mass="15207">MTLKQRITLILGLDSLVGIALVVTKLTGLNSSYLNGFGIGLFSVTVPFLIYLTFKLRDREYREEYDLSVNDERIRRNSEKAYAIGFQIQTALLLATAVISYVADFNLYFPVIAIVLASLIFAKVYYKRLNKQPD</sequence>
<keyword evidence="1" id="KW-0812">Transmembrane</keyword>
<name>A0A841R7U4_9SPIO</name>
<keyword evidence="1" id="KW-1133">Transmembrane helix</keyword>
<reference evidence="2 3" key="1">
    <citation type="submission" date="2020-08" db="EMBL/GenBank/DDBJ databases">
        <title>Genomic Encyclopedia of Type Strains, Phase IV (KMG-IV): sequencing the most valuable type-strain genomes for metagenomic binning, comparative biology and taxonomic classification.</title>
        <authorList>
            <person name="Goeker M."/>
        </authorList>
    </citation>
    <scope>NUCLEOTIDE SEQUENCE [LARGE SCALE GENOMIC DNA]</scope>
    <source>
        <strain evidence="2 3">DSM 2461</strain>
    </source>
</reference>
<organism evidence="2 3">
    <name type="scientific">Spirochaeta isovalerica</name>
    <dbReference type="NCBI Taxonomy" id="150"/>
    <lineage>
        <taxon>Bacteria</taxon>
        <taxon>Pseudomonadati</taxon>
        <taxon>Spirochaetota</taxon>
        <taxon>Spirochaetia</taxon>
        <taxon>Spirochaetales</taxon>
        <taxon>Spirochaetaceae</taxon>
        <taxon>Spirochaeta</taxon>
    </lineage>
</organism>
<feature type="transmembrane region" description="Helical" evidence="1">
    <location>
        <begin position="7"/>
        <end position="27"/>
    </location>
</feature>
<evidence type="ECO:0000256" key="1">
    <source>
        <dbReference type="SAM" id="Phobius"/>
    </source>
</evidence>
<dbReference type="AlphaFoldDB" id="A0A841R7U4"/>
<feature type="transmembrane region" description="Helical" evidence="1">
    <location>
        <begin position="81"/>
        <end position="101"/>
    </location>
</feature>
<dbReference type="RefSeq" id="WP_184745537.1">
    <property type="nucleotide sequence ID" value="NZ_JACHGJ010000002.1"/>
</dbReference>